<comment type="caution">
    <text evidence="11">The sequence shown here is derived from an EMBL/GenBank/DDBJ whole genome shotgun (WGS) entry which is preliminary data.</text>
</comment>
<comment type="similarity">
    <text evidence="2">Belongs to the EccD/Snm4 family.</text>
</comment>
<dbReference type="Pfam" id="PF19053">
    <property type="entry name" value="EccD"/>
    <property type="match status" value="1"/>
</dbReference>
<feature type="transmembrane region" description="Helical" evidence="8">
    <location>
        <begin position="170"/>
        <end position="192"/>
    </location>
</feature>
<feature type="transmembrane region" description="Helical" evidence="8">
    <location>
        <begin position="142"/>
        <end position="164"/>
    </location>
</feature>
<accession>A0A2A7MUN3</accession>
<dbReference type="NCBIfam" id="TIGR03920">
    <property type="entry name" value="T7SS_EccD"/>
    <property type="match status" value="1"/>
</dbReference>
<name>A0A2A7MUN3_MYCAG</name>
<evidence type="ECO:0000256" key="8">
    <source>
        <dbReference type="SAM" id="Phobius"/>
    </source>
</evidence>
<dbReference type="OrthoDB" id="4640662at2"/>
<feature type="transmembrane region" description="Helical" evidence="8">
    <location>
        <begin position="484"/>
        <end position="504"/>
    </location>
</feature>
<protein>
    <submittedName>
        <fullName evidence="10">ESX-2 secretion system protein eccD2</fullName>
    </submittedName>
    <submittedName>
        <fullName evidence="11">Type VII secretion integral membrane protein EccD</fullName>
    </submittedName>
</protein>
<feature type="transmembrane region" description="Helical" evidence="8">
    <location>
        <begin position="282"/>
        <end position="303"/>
    </location>
</feature>
<dbReference type="EMBL" id="BLKS01000001">
    <property type="protein sequence ID" value="GFG53336.1"/>
    <property type="molecule type" value="Genomic_DNA"/>
</dbReference>
<dbReference type="Proteomes" id="UP000465302">
    <property type="component" value="Unassembled WGS sequence"/>
</dbReference>
<reference evidence="10 13" key="2">
    <citation type="journal article" date="2019" name="Emerg. Microbes Infect.">
        <title>Comprehensive subspecies identification of 175 nontuberculous mycobacteria species based on 7547 genomic profiles.</title>
        <authorList>
            <person name="Matsumoto Y."/>
            <person name="Kinjo T."/>
            <person name="Motooka D."/>
            <person name="Nabeya D."/>
            <person name="Jung N."/>
            <person name="Uechi K."/>
            <person name="Horii T."/>
            <person name="Iida T."/>
            <person name="Fujita J."/>
            <person name="Nakamura S."/>
        </authorList>
    </citation>
    <scope>NUCLEOTIDE SEQUENCE [LARGE SCALE GENOMIC DNA]</scope>
    <source>
        <strain evidence="10 13">JCM 6377</strain>
    </source>
</reference>
<feature type="transmembrane region" description="Helical" evidence="8">
    <location>
        <begin position="227"/>
        <end position="246"/>
    </location>
</feature>
<dbReference type="InterPro" id="IPR044049">
    <property type="entry name" value="EccD_transm"/>
</dbReference>
<dbReference type="RefSeq" id="WP_097942308.1">
    <property type="nucleotide sequence ID" value="NZ_BLKS01000001.1"/>
</dbReference>
<reference evidence="10" key="3">
    <citation type="submission" date="2020-02" db="EMBL/GenBank/DDBJ databases">
        <authorList>
            <person name="Matsumoto Y."/>
            <person name="Motooka D."/>
            <person name="Nakamura S."/>
        </authorList>
    </citation>
    <scope>NUCLEOTIDE SEQUENCE</scope>
    <source>
        <strain evidence="10">JCM 6377</strain>
    </source>
</reference>
<feature type="transmembrane region" description="Helical" evidence="8">
    <location>
        <begin position="253"/>
        <end position="276"/>
    </location>
</feature>
<evidence type="ECO:0000256" key="2">
    <source>
        <dbReference type="ARBA" id="ARBA00006162"/>
    </source>
</evidence>
<evidence type="ECO:0000256" key="4">
    <source>
        <dbReference type="ARBA" id="ARBA00022692"/>
    </source>
</evidence>
<evidence type="ECO:0000313" key="10">
    <source>
        <dbReference type="EMBL" id="GFG53336.1"/>
    </source>
</evidence>
<dbReference type="Proteomes" id="UP000220914">
    <property type="component" value="Unassembled WGS sequence"/>
</dbReference>
<keyword evidence="12" id="KW-1185">Reference proteome</keyword>
<dbReference type="EMBL" id="PDCP01000048">
    <property type="protein sequence ID" value="PEG35259.1"/>
    <property type="molecule type" value="Genomic_DNA"/>
</dbReference>
<reference evidence="11 12" key="1">
    <citation type="submission" date="2017-10" db="EMBL/GenBank/DDBJ databases">
        <title>The new phylogeny of genus Mycobacterium.</title>
        <authorList>
            <person name="Tortoli E."/>
            <person name="Trovato A."/>
            <person name="Cirillo D.M."/>
        </authorList>
    </citation>
    <scope>NUCLEOTIDE SEQUENCE [LARGE SCALE GENOMIC DNA]</scope>
    <source>
        <strain evidence="11 12">CCUG37673</strain>
    </source>
</reference>
<keyword evidence="3" id="KW-1003">Cell membrane</keyword>
<dbReference type="AlphaFoldDB" id="A0A2A7MUN3"/>
<feature type="transmembrane region" description="Helical" evidence="8">
    <location>
        <begin position="361"/>
        <end position="383"/>
    </location>
</feature>
<evidence type="ECO:0000313" key="11">
    <source>
        <dbReference type="EMBL" id="PEG35259.1"/>
    </source>
</evidence>
<dbReference type="Gene3D" id="3.10.20.90">
    <property type="entry name" value="Phosphatidylinositol 3-kinase Catalytic Subunit, Chain A, domain 1"/>
    <property type="match status" value="1"/>
</dbReference>
<feature type="transmembrane region" description="Helical" evidence="8">
    <location>
        <begin position="415"/>
        <end position="431"/>
    </location>
</feature>
<evidence type="ECO:0000313" key="13">
    <source>
        <dbReference type="Proteomes" id="UP000465302"/>
    </source>
</evidence>
<dbReference type="Pfam" id="PF08817">
    <property type="entry name" value="YukD"/>
    <property type="match status" value="1"/>
</dbReference>
<evidence type="ECO:0000256" key="1">
    <source>
        <dbReference type="ARBA" id="ARBA00004651"/>
    </source>
</evidence>
<feature type="transmembrane region" description="Helical" evidence="8">
    <location>
        <begin position="204"/>
        <end position="221"/>
    </location>
</feature>
<dbReference type="PIRSF" id="PIRSF017804">
    <property type="entry name" value="Secretion_EccD1"/>
    <property type="match status" value="1"/>
</dbReference>
<feature type="transmembrane region" description="Helical" evidence="8">
    <location>
        <begin position="443"/>
        <end position="463"/>
    </location>
</feature>
<dbReference type="InterPro" id="IPR024962">
    <property type="entry name" value="YukD-like"/>
</dbReference>
<evidence type="ECO:0000256" key="5">
    <source>
        <dbReference type="ARBA" id="ARBA00022989"/>
    </source>
</evidence>
<dbReference type="GO" id="GO:0005886">
    <property type="term" value="C:plasma membrane"/>
    <property type="evidence" value="ECO:0007669"/>
    <property type="project" value="UniProtKB-SubCell"/>
</dbReference>
<sequence>MTTVREPAPAAPTTRTATPVEVPPSCRVSILAGESHQIDLVLPAAVPLNTLVDPTVTAINKVLRGRGAPELPSVPYEFARAAGMTALAADVSLSGHNIVDGDVLALVPVGKAERYGPVVENVSTALAQYASEHFVRVTAETALAVAAVIIGGALGVAGMLLWRLRWAHESALLVPILFAATAICLIGTVAVGARLRAGRVITEGAAWAALAAAVLAAATVPPGGSPGAPHAFLAAATALAGAWLMVRFTGRYWSAAAAIISAGFGAAAVALVRMFWDVPGPRVAVAVLIGVLVAVSAAPAVALRMANVPRQTFGSITGRDIFARAPGQPEDTVSPVEDGPPSDVTLTGEQVAAAARKSNTVLTGVLLGVAAVAIPASWVAVSPDGEREWAQLVVLGAVAAILILRARAFRDRRHAIILVGTAVAGMIGAAAKYGLHAPATDTASALITGGIAVGIALLGLLAATIVPPRVFSPPVRKVVEYTEYILLALVIPFAAWALGILAYVRYH</sequence>
<feature type="region of interest" description="Disordered" evidence="7">
    <location>
        <begin position="1"/>
        <end position="20"/>
    </location>
</feature>
<evidence type="ECO:0000313" key="12">
    <source>
        <dbReference type="Proteomes" id="UP000220914"/>
    </source>
</evidence>
<evidence type="ECO:0000256" key="6">
    <source>
        <dbReference type="ARBA" id="ARBA00023136"/>
    </source>
</evidence>
<dbReference type="InterPro" id="IPR006707">
    <property type="entry name" value="T7SS_EccD"/>
</dbReference>
<organism evidence="11 12">
    <name type="scientific">Mycolicibacterium agri</name>
    <name type="common">Mycobacterium agri</name>
    <dbReference type="NCBI Taxonomy" id="36811"/>
    <lineage>
        <taxon>Bacteria</taxon>
        <taxon>Bacillati</taxon>
        <taxon>Actinomycetota</taxon>
        <taxon>Actinomycetes</taxon>
        <taxon>Mycobacteriales</taxon>
        <taxon>Mycobacteriaceae</taxon>
        <taxon>Mycolicibacterium</taxon>
    </lineage>
</organism>
<proteinExistence type="inferred from homology"/>
<evidence type="ECO:0000259" key="9">
    <source>
        <dbReference type="Pfam" id="PF19053"/>
    </source>
</evidence>
<keyword evidence="4 8" id="KW-0812">Transmembrane</keyword>
<keyword evidence="5 8" id="KW-1133">Transmembrane helix</keyword>
<feature type="domain" description="EccD-like transmembrane" evidence="9">
    <location>
        <begin position="147"/>
        <end position="505"/>
    </location>
</feature>
<evidence type="ECO:0000256" key="3">
    <source>
        <dbReference type="ARBA" id="ARBA00022475"/>
    </source>
</evidence>
<evidence type="ECO:0000256" key="7">
    <source>
        <dbReference type="SAM" id="MobiDB-lite"/>
    </source>
</evidence>
<gene>
    <name evidence="11" type="primary">eccD</name>
    <name evidence="10" type="synonym">eccD2</name>
    <name evidence="11" type="ORF">CQY20_22560</name>
    <name evidence="10" type="ORF">MAGR_47770</name>
</gene>
<comment type="subcellular location">
    <subcellularLocation>
        <location evidence="1">Cell membrane</location>
        <topology evidence="1">Multi-pass membrane protein</topology>
    </subcellularLocation>
</comment>
<feature type="transmembrane region" description="Helical" evidence="8">
    <location>
        <begin position="389"/>
        <end position="408"/>
    </location>
</feature>
<keyword evidence="6 8" id="KW-0472">Membrane</keyword>